<accession>A0A382QP73</accession>
<reference evidence="2" key="1">
    <citation type="submission" date="2018-05" db="EMBL/GenBank/DDBJ databases">
        <authorList>
            <person name="Lanie J.A."/>
            <person name="Ng W.-L."/>
            <person name="Kazmierczak K.M."/>
            <person name="Andrzejewski T.M."/>
            <person name="Davidsen T.M."/>
            <person name="Wayne K.J."/>
            <person name="Tettelin H."/>
            <person name="Glass J.I."/>
            <person name="Rusch D."/>
            <person name="Podicherti R."/>
            <person name="Tsui H.-C.T."/>
            <person name="Winkler M.E."/>
        </authorList>
    </citation>
    <scope>NUCLEOTIDE SEQUENCE</scope>
</reference>
<evidence type="ECO:0000313" key="2">
    <source>
        <dbReference type="EMBL" id="SVC86738.1"/>
    </source>
</evidence>
<dbReference type="AlphaFoldDB" id="A0A382QP73"/>
<protein>
    <submittedName>
        <fullName evidence="2">Uncharacterized protein</fullName>
    </submittedName>
</protein>
<gene>
    <name evidence="2" type="ORF">METZ01_LOCUS339592</name>
</gene>
<organism evidence="2">
    <name type="scientific">marine metagenome</name>
    <dbReference type="NCBI Taxonomy" id="408172"/>
    <lineage>
        <taxon>unclassified sequences</taxon>
        <taxon>metagenomes</taxon>
        <taxon>ecological metagenomes</taxon>
    </lineage>
</organism>
<evidence type="ECO:0000256" key="1">
    <source>
        <dbReference type="SAM" id="Coils"/>
    </source>
</evidence>
<proteinExistence type="predicted"/>
<dbReference type="SUPFAM" id="SSF111479">
    <property type="entry name" value="Fzo-like conserved region"/>
    <property type="match status" value="1"/>
</dbReference>
<name>A0A382QP73_9ZZZZ</name>
<keyword evidence="1" id="KW-0175">Coiled coil</keyword>
<dbReference type="EMBL" id="UINC01115592">
    <property type="protein sequence ID" value="SVC86738.1"/>
    <property type="molecule type" value="Genomic_DNA"/>
</dbReference>
<sequence length="87" mass="9825">MSDIDTSKTELDATIEKLGVEIDRLNDRLVKLSTIESQNQGLVEQNSHLENEIKILKSDFIELKNFAGSISSQLDENIYTIKDILDS</sequence>
<feature type="coiled-coil region" evidence="1">
    <location>
        <begin position="8"/>
        <end position="59"/>
    </location>
</feature>
<dbReference type="Gene3D" id="6.10.140.920">
    <property type="match status" value="1"/>
</dbReference>